<protein>
    <submittedName>
        <fullName evidence="1">Malonyl-CoA synthase</fullName>
    </submittedName>
</protein>
<dbReference type="STRING" id="247633.GP2143_04880"/>
<accession>A0YB26</accession>
<sequence>MFGGLIENMAFLTSLFTRIFFDNTEATKEHADQLCSSAAVE</sequence>
<dbReference type="AlphaFoldDB" id="A0YB26"/>
<evidence type="ECO:0000313" key="2">
    <source>
        <dbReference type="Proteomes" id="UP000004931"/>
    </source>
</evidence>
<keyword evidence="2" id="KW-1185">Reference proteome</keyword>
<proteinExistence type="predicted"/>
<gene>
    <name evidence="1" type="ORF">GP2143_04880</name>
</gene>
<organism evidence="1 2">
    <name type="scientific">marine gamma proteobacterium HTCC2143</name>
    <dbReference type="NCBI Taxonomy" id="247633"/>
    <lineage>
        <taxon>Bacteria</taxon>
        <taxon>Pseudomonadati</taxon>
        <taxon>Pseudomonadota</taxon>
        <taxon>Gammaproteobacteria</taxon>
        <taxon>Cellvibrionales</taxon>
        <taxon>Spongiibacteraceae</taxon>
        <taxon>BD1-7 clade</taxon>
    </lineage>
</organism>
<reference evidence="1 2" key="1">
    <citation type="journal article" date="2010" name="J. Bacteriol.">
        <title>Genome sequence of the oligotrophic marine Gammaproteobacterium HTCC2143, isolated from the Oregon Coast.</title>
        <authorList>
            <person name="Oh H.M."/>
            <person name="Kang I."/>
            <person name="Ferriera S."/>
            <person name="Giovannoni S.J."/>
            <person name="Cho J.C."/>
        </authorList>
    </citation>
    <scope>NUCLEOTIDE SEQUENCE [LARGE SCALE GENOMIC DNA]</scope>
    <source>
        <strain evidence="1 2">HTCC2143</strain>
    </source>
</reference>
<evidence type="ECO:0000313" key="1">
    <source>
        <dbReference type="EMBL" id="EAW31756.1"/>
    </source>
</evidence>
<dbReference type="EMBL" id="AAVT01000002">
    <property type="protein sequence ID" value="EAW31756.1"/>
    <property type="molecule type" value="Genomic_DNA"/>
</dbReference>
<name>A0YB26_9GAMM</name>
<comment type="caution">
    <text evidence="1">The sequence shown here is derived from an EMBL/GenBank/DDBJ whole genome shotgun (WGS) entry which is preliminary data.</text>
</comment>
<dbReference type="Proteomes" id="UP000004931">
    <property type="component" value="Unassembled WGS sequence"/>
</dbReference>